<dbReference type="InterPro" id="IPR013126">
    <property type="entry name" value="Hsp_70_fam"/>
</dbReference>
<proteinExistence type="inferred from homology"/>
<dbReference type="PANTHER" id="PTHR19375">
    <property type="entry name" value="HEAT SHOCK PROTEIN 70KDA"/>
    <property type="match status" value="1"/>
</dbReference>
<dbReference type="Gene3D" id="3.90.640.10">
    <property type="entry name" value="Actin, Chain A, domain 4"/>
    <property type="match status" value="1"/>
</dbReference>
<dbReference type="PROSITE" id="PS00297">
    <property type="entry name" value="HSP70_1"/>
    <property type="match status" value="1"/>
</dbReference>
<accession>A0AAV0N7G3</accession>
<evidence type="ECO:0000313" key="6">
    <source>
        <dbReference type="Proteomes" id="UP001154282"/>
    </source>
</evidence>
<keyword evidence="2 4" id="KW-0547">Nucleotide-binding</keyword>
<reference evidence="5" key="1">
    <citation type="submission" date="2022-08" db="EMBL/GenBank/DDBJ databases">
        <authorList>
            <person name="Gutierrez-Valencia J."/>
        </authorList>
    </citation>
    <scope>NUCLEOTIDE SEQUENCE</scope>
</reference>
<sequence length="579" mass="63774">MAHTKISGEVIGIDLGTTYSCVAVARKGRNVEIIANDQGNRTTPSYIAFSPVSAGSERLIGEAAKNQATLNPRLVESDGRPCVEMEVNGQLKTFTPEELSAMVLVKMKETAEAYLGKKVTNAVVTVPAYFNDLQRQATKDAGTIAGLKVLRIINEPTAGALAYGLNQDSRRKRNILVYDLGGGTFDVSVLNIDKDEFRVLATGGDTHLGGGDFDQRVMKYFVDMIKRKYKKDVSKDRKALGKLRRECERAKRVLSSQTQVRVEIDSFIQGMDFSEPLTRARFEDLNSDLFERTLEVVKSTMEDANLEKDEIDEIVLVGGSTRIPKVTEMLKKAFNGKEPSKGINPDEAVAYGAAVQGAMLSSDQEGVVLVDVTPLSLGVQALGGLMSVVMPRNTVIPRKITRGRYTTFADQQNSVFVQVFQGERPLTKDCIHLGSFVLGDIAPAPRGVPSVEVTFEVDADGILTVTAKDTASKNSGSLTISSSKRNLSQSEVERMTTEAIEMAEHDKKEKARIDARNCLEKHIYDLNKAIDEKLNVCDKAEVKDALTEASEWLDDNQDAWEEDYEGRIQGLTDLWARTW</sequence>
<keyword evidence="3 4" id="KW-0067">ATP-binding</keyword>
<evidence type="ECO:0000256" key="1">
    <source>
        <dbReference type="ARBA" id="ARBA00007381"/>
    </source>
</evidence>
<dbReference type="AlphaFoldDB" id="A0AAV0N7G3"/>
<dbReference type="Pfam" id="PF00012">
    <property type="entry name" value="HSP70"/>
    <property type="match status" value="2"/>
</dbReference>
<dbReference type="InterPro" id="IPR018181">
    <property type="entry name" value="Heat_shock_70_CS"/>
</dbReference>
<dbReference type="GO" id="GO:0140662">
    <property type="term" value="F:ATP-dependent protein folding chaperone"/>
    <property type="evidence" value="ECO:0007669"/>
    <property type="project" value="InterPro"/>
</dbReference>
<dbReference type="Gene3D" id="1.20.1270.10">
    <property type="match status" value="1"/>
</dbReference>
<evidence type="ECO:0000313" key="5">
    <source>
        <dbReference type="EMBL" id="CAI0454301.1"/>
    </source>
</evidence>
<dbReference type="PROSITE" id="PS00329">
    <property type="entry name" value="HSP70_2"/>
    <property type="match status" value="1"/>
</dbReference>
<dbReference type="GO" id="GO:0005524">
    <property type="term" value="F:ATP binding"/>
    <property type="evidence" value="ECO:0007669"/>
    <property type="project" value="UniProtKB-KW"/>
</dbReference>
<dbReference type="SUPFAM" id="SSF53067">
    <property type="entry name" value="Actin-like ATPase domain"/>
    <property type="match status" value="2"/>
</dbReference>
<evidence type="ECO:0000256" key="3">
    <source>
        <dbReference type="ARBA" id="ARBA00022840"/>
    </source>
</evidence>
<dbReference type="EMBL" id="CAMGYJ010000008">
    <property type="protein sequence ID" value="CAI0454301.1"/>
    <property type="molecule type" value="Genomic_DNA"/>
</dbReference>
<dbReference type="Proteomes" id="UP001154282">
    <property type="component" value="Unassembled WGS sequence"/>
</dbReference>
<dbReference type="FunFam" id="3.30.420.40:FF:000545">
    <property type="entry name" value="Endoplasmic reticulum chaperone BiP"/>
    <property type="match status" value="1"/>
</dbReference>
<dbReference type="SUPFAM" id="SSF100934">
    <property type="entry name" value="Heat shock protein 70kD (HSP70), C-terminal subdomain"/>
    <property type="match status" value="1"/>
</dbReference>
<dbReference type="PROSITE" id="PS01036">
    <property type="entry name" value="HSP70_3"/>
    <property type="match status" value="1"/>
</dbReference>
<evidence type="ECO:0000256" key="4">
    <source>
        <dbReference type="RuleBase" id="RU003322"/>
    </source>
</evidence>
<dbReference type="Gene3D" id="2.60.34.10">
    <property type="entry name" value="Substrate Binding Domain Of DNAk, Chain A, domain 1"/>
    <property type="match status" value="1"/>
</dbReference>
<dbReference type="PRINTS" id="PR00301">
    <property type="entry name" value="HEATSHOCK70"/>
</dbReference>
<dbReference type="InterPro" id="IPR029048">
    <property type="entry name" value="HSP70_C_sf"/>
</dbReference>
<comment type="similarity">
    <text evidence="1 4">Belongs to the heat shock protein 70 family.</text>
</comment>
<dbReference type="InterPro" id="IPR043129">
    <property type="entry name" value="ATPase_NBD"/>
</dbReference>
<evidence type="ECO:0000256" key="2">
    <source>
        <dbReference type="ARBA" id="ARBA00022741"/>
    </source>
</evidence>
<dbReference type="FunFam" id="3.90.640.10:FF:000002">
    <property type="entry name" value="Heat shock 70 kDa"/>
    <property type="match status" value="1"/>
</dbReference>
<comment type="caution">
    <text evidence="5">The sequence shown here is derived from an EMBL/GenBank/DDBJ whole genome shotgun (WGS) entry which is preliminary data.</text>
</comment>
<dbReference type="Gene3D" id="3.30.420.40">
    <property type="match status" value="3"/>
</dbReference>
<dbReference type="FunFam" id="2.60.34.10:FF:000012">
    <property type="entry name" value="Heat shock 70 kDa protein"/>
    <property type="match status" value="1"/>
</dbReference>
<organism evidence="5 6">
    <name type="scientific">Linum tenue</name>
    <dbReference type="NCBI Taxonomy" id="586396"/>
    <lineage>
        <taxon>Eukaryota</taxon>
        <taxon>Viridiplantae</taxon>
        <taxon>Streptophyta</taxon>
        <taxon>Embryophyta</taxon>
        <taxon>Tracheophyta</taxon>
        <taxon>Spermatophyta</taxon>
        <taxon>Magnoliopsida</taxon>
        <taxon>eudicotyledons</taxon>
        <taxon>Gunneridae</taxon>
        <taxon>Pentapetalae</taxon>
        <taxon>rosids</taxon>
        <taxon>fabids</taxon>
        <taxon>Malpighiales</taxon>
        <taxon>Linaceae</taxon>
        <taxon>Linum</taxon>
    </lineage>
</organism>
<name>A0AAV0N7G3_9ROSI</name>
<gene>
    <name evidence="5" type="ORF">LITE_LOCUS31919</name>
</gene>
<dbReference type="InterPro" id="IPR029047">
    <property type="entry name" value="HSP70_peptide-bd_sf"/>
</dbReference>
<protein>
    <submittedName>
        <fullName evidence="5">Uncharacterized protein</fullName>
    </submittedName>
</protein>
<keyword evidence="6" id="KW-1185">Reference proteome</keyword>
<dbReference type="SUPFAM" id="SSF100920">
    <property type="entry name" value="Heat shock protein 70kD (HSP70), peptide-binding domain"/>
    <property type="match status" value="1"/>
</dbReference>